<evidence type="ECO:0000313" key="2">
    <source>
        <dbReference type="Proteomes" id="UP000606720"/>
    </source>
</evidence>
<accession>A0A923LPD1</accession>
<comment type="caution">
    <text evidence="1">The sequence shown here is derived from an EMBL/GenBank/DDBJ whole genome shotgun (WGS) entry which is preliminary data.</text>
</comment>
<organism evidence="1 2">
    <name type="scientific">Roseburia zhanii</name>
    <dbReference type="NCBI Taxonomy" id="2763064"/>
    <lineage>
        <taxon>Bacteria</taxon>
        <taxon>Bacillati</taxon>
        <taxon>Bacillota</taxon>
        <taxon>Clostridia</taxon>
        <taxon>Lachnospirales</taxon>
        <taxon>Lachnospiraceae</taxon>
        <taxon>Roseburia</taxon>
    </lineage>
</organism>
<evidence type="ECO:0000313" key="1">
    <source>
        <dbReference type="EMBL" id="MBC5714650.1"/>
    </source>
</evidence>
<protein>
    <submittedName>
        <fullName evidence="1">Uncharacterized protein</fullName>
    </submittedName>
</protein>
<dbReference type="Proteomes" id="UP000606720">
    <property type="component" value="Unassembled WGS sequence"/>
</dbReference>
<dbReference type="AlphaFoldDB" id="A0A923LPD1"/>
<reference evidence="1" key="1">
    <citation type="submission" date="2020-08" db="EMBL/GenBank/DDBJ databases">
        <title>Genome public.</title>
        <authorList>
            <person name="Liu C."/>
            <person name="Sun Q."/>
        </authorList>
    </citation>
    <scope>NUCLEOTIDE SEQUENCE</scope>
    <source>
        <strain evidence="1">BX1005</strain>
    </source>
</reference>
<gene>
    <name evidence="1" type="ORF">H8S17_10575</name>
</gene>
<name>A0A923LPD1_9FIRM</name>
<keyword evidence="2" id="KW-1185">Reference proteome</keyword>
<dbReference type="RefSeq" id="WP_186867291.1">
    <property type="nucleotide sequence ID" value="NZ_JACOPH010000008.1"/>
</dbReference>
<proteinExistence type="predicted"/>
<dbReference type="EMBL" id="JACOPH010000008">
    <property type="protein sequence ID" value="MBC5714650.1"/>
    <property type="molecule type" value="Genomic_DNA"/>
</dbReference>
<sequence>MTTDALAYSKKTSNVILSIGSPTVLKQRSELVIENGVVIDDSEAVLEGISKLSGKNISSAETFKKFITNEKATKFYIDNKCACKMQPDRDTVYLWLDSGFVDYYGNPIMISLLNSYGEYRGHYFGSFQTLSNAIRGFFPRNIKDINRNLGGLRNKYEYKIADRKIKHIEDENEFFLSLCNKDESLGTMSFVLENMQVLRKLDGMTDKEFAENSLEAVEE</sequence>